<feature type="signal peptide" evidence="4">
    <location>
        <begin position="1"/>
        <end position="37"/>
    </location>
</feature>
<dbReference type="SUPFAM" id="SSF53850">
    <property type="entry name" value="Periplasmic binding protein-like II"/>
    <property type="match status" value="1"/>
</dbReference>
<dbReference type="InterPro" id="IPR000914">
    <property type="entry name" value="SBP_5_dom"/>
</dbReference>
<dbReference type="PANTHER" id="PTHR30290:SF9">
    <property type="entry name" value="OLIGOPEPTIDE-BINDING PROTEIN APPA"/>
    <property type="match status" value="1"/>
</dbReference>
<feature type="domain" description="Solute-binding protein family 5" evidence="5">
    <location>
        <begin position="102"/>
        <end position="456"/>
    </location>
</feature>
<dbReference type="Gene3D" id="3.10.105.10">
    <property type="entry name" value="Dipeptide-binding Protein, Domain 3"/>
    <property type="match status" value="1"/>
</dbReference>
<accession>A0ABN2VWT8</accession>
<gene>
    <name evidence="6" type="ORF">GCM10009821_09690</name>
</gene>
<evidence type="ECO:0000256" key="1">
    <source>
        <dbReference type="ARBA" id="ARBA00005695"/>
    </source>
</evidence>
<dbReference type="InterPro" id="IPR030678">
    <property type="entry name" value="Peptide/Ni-bd"/>
</dbReference>
<evidence type="ECO:0000313" key="6">
    <source>
        <dbReference type="EMBL" id="GAA2073464.1"/>
    </source>
</evidence>
<comment type="caution">
    <text evidence="6">The sequence shown here is derived from an EMBL/GenBank/DDBJ whole genome shotgun (WGS) entry which is preliminary data.</text>
</comment>
<dbReference type="PANTHER" id="PTHR30290">
    <property type="entry name" value="PERIPLASMIC BINDING COMPONENT OF ABC TRANSPORTER"/>
    <property type="match status" value="1"/>
</dbReference>
<evidence type="ECO:0000256" key="3">
    <source>
        <dbReference type="ARBA" id="ARBA00022729"/>
    </source>
</evidence>
<evidence type="ECO:0000313" key="7">
    <source>
        <dbReference type="Proteomes" id="UP001501480"/>
    </source>
</evidence>
<evidence type="ECO:0000256" key="4">
    <source>
        <dbReference type="SAM" id="SignalP"/>
    </source>
</evidence>
<sequence length="539" mass="57385">MKLRSGKATRSTHHAAGGVRRVLGATAAVALAGSVLAACGDGGGAGDYGVAVGEAPPELTMVVRNDVDTFDPMLTAAENGATQMYEAIYDTLVRRDLSTGEYTSGMADSWDVSIDRIDFQLKADLTCSDGTPLQPSDIAASIERLADPDTGSVYTGRVFGAGGVSEIVADDEADTLSVEVNDPHSDLLDGMRSAFIVCPAGLADTEALATEPQGSGPYRLVESNRGTSYTLERWDSPAVEDLTDLPERITMRVVTADATRANLFETGQADLVSVVGRDARRLEESGGTPIRGEAAQSDALVFNQRPGFAAEDENVRRAIAHALDSEAYTNAASFGVGEPIDTAYTPNLDCYDADNGALKPQFDMDAARAALEDAGYGPGGETLRLRLVGYDNQNSGPDYVADTLRQLGIEVEVRNGTLAQAAGIIYGESEPWDIFVFPLISAAPNPYPLVTKMSSNLGEGGSYNFGRVRNDEYDDLTSRAPGATGDERCELWSAAEASLLERVDLVPLMWSIASYYGDGLEFEAEYRTVDLRSIRTTGE</sequence>
<dbReference type="PIRSF" id="PIRSF002741">
    <property type="entry name" value="MppA"/>
    <property type="match status" value="1"/>
</dbReference>
<evidence type="ECO:0000259" key="5">
    <source>
        <dbReference type="Pfam" id="PF00496"/>
    </source>
</evidence>
<dbReference type="CDD" id="cd00995">
    <property type="entry name" value="PBP2_NikA_DppA_OppA_like"/>
    <property type="match status" value="1"/>
</dbReference>
<name>A0ABN2VWT8_9ACTN</name>
<dbReference type="InterPro" id="IPR039424">
    <property type="entry name" value="SBP_5"/>
</dbReference>
<keyword evidence="3 4" id="KW-0732">Signal</keyword>
<keyword evidence="7" id="KW-1185">Reference proteome</keyword>
<comment type="similarity">
    <text evidence="1">Belongs to the bacterial solute-binding protein 5 family.</text>
</comment>
<evidence type="ECO:0000256" key="2">
    <source>
        <dbReference type="ARBA" id="ARBA00022448"/>
    </source>
</evidence>
<proteinExistence type="inferred from homology"/>
<organism evidence="6 7">
    <name type="scientific">Aeromicrobium halocynthiae</name>
    <dbReference type="NCBI Taxonomy" id="560557"/>
    <lineage>
        <taxon>Bacteria</taxon>
        <taxon>Bacillati</taxon>
        <taxon>Actinomycetota</taxon>
        <taxon>Actinomycetes</taxon>
        <taxon>Propionibacteriales</taxon>
        <taxon>Nocardioidaceae</taxon>
        <taxon>Aeromicrobium</taxon>
    </lineage>
</organism>
<dbReference type="Gene3D" id="3.40.190.10">
    <property type="entry name" value="Periplasmic binding protein-like II"/>
    <property type="match status" value="1"/>
</dbReference>
<dbReference type="EMBL" id="BAAAPY010000002">
    <property type="protein sequence ID" value="GAA2073464.1"/>
    <property type="molecule type" value="Genomic_DNA"/>
</dbReference>
<dbReference type="Pfam" id="PF00496">
    <property type="entry name" value="SBP_bac_5"/>
    <property type="match status" value="1"/>
</dbReference>
<dbReference type="Proteomes" id="UP001501480">
    <property type="component" value="Unassembled WGS sequence"/>
</dbReference>
<keyword evidence="2" id="KW-0813">Transport</keyword>
<protein>
    <submittedName>
        <fullName evidence="6">ABC transporter substrate-binding protein</fullName>
    </submittedName>
</protein>
<reference evidence="6 7" key="1">
    <citation type="journal article" date="2019" name="Int. J. Syst. Evol. Microbiol.">
        <title>The Global Catalogue of Microorganisms (GCM) 10K type strain sequencing project: providing services to taxonomists for standard genome sequencing and annotation.</title>
        <authorList>
            <consortium name="The Broad Institute Genomics Platform"/>
            <consortium name="The Broad Institute Genome Sequencing Center for Infectious Disease"/>
            <person name="Wu L."/>
            <person name="Ma J."/>
        </authorList>
    </citation>
    <scope>NUCLEOTIDE SEQUENCE [LARGE SCALE GENOMIC DNA]</scope>
    <source>
        <strain evidence="6 7">JCM 15749</strain>
    </source>
</reference>
<feature type="chain" id="PRO_5045634431" evidence="4">
    <location>
        <begin position="38"/>
        <end position="539"/>
    </location>
</feature>